<evidence type="ECO:0000313" key="1">
    <source>
        <dbReference type="EMBL" id="CAH1428619.1"/>
    </source>
</evidence>
<accession>A0AAU9ML35</accession>
<protein>
    <submittedName>
        <fullName evidence="1">Uncharacterized protein</fullName>
    </submittedName>
</protein>
<dbReference type="EMBL" id="CAKMRJ010002223">
    <property type="protein sequence ID" value="CAH1428619.1"/>
    <property type="molecule type" value="Genomic_DNA"/>
</dbReference>
<keyword evidence="2" id="KW-1185">Reference proteome</keyword>
<organism evidence="1 2">
    <name type="scientific">Lactuca virosa</name>
    <dbReference type="NCBI Taxonomy" id="75947"/>
    <lineage>
        <taxon>Eukaryota</taxon>
        <taxon>Viridiplantae</taxon>
        <taxon>Streptophyta</taxon>
        <taxon>Embryophyta</taxon>
        <taxon>Tracheophyta</taxon>
        <taxon>Spermatophyta</taxon>
        <taxon>Magnoliopsida</taxon>
        <taxon>eudicotyledons</taxon>
        <taxon>Gunneridae</taxon>
        <taxon>Pentapetalae</taxon>
        <taxon>asterids</taxon>
        <taxon>campanulids</taxon>
        <taxon>Asterales</taxon>
        <taxon>Asteraceae</taxon>
        <taxon>Cichorioideae</taxon>
        <taxon>Cichorieae</taxon>
        <taxon>Lactucinae</taxon>
        <taxon>Lactuca</taxon>
    </lineage>
</organism>
<name>A0AAU9ML35_9ASTR</name>
<evidence type="ECO:0000313" key="2">
    <source>
        <dbReference type="Proteomes" id="UP001157418"/>
    </source>
</evidence>
<gene>
    <name evidence="1" type="ORF">LVIROSA_LOCUS15538</name>
</gene>
<sequence>MQLNLLDKMEIVLKERILLTTNLLHQKQTQNVPNSNLLNVHGFGSFSTLLSWKRMYRLYRQRVLRCLLRWNF</sequence>
<dbReference type="AlphaFoldDB" id="A0AAU9ML35"/>
<dbReference type="Proteomes" id="UP001157418">
    <property type="component" value="Unassembled WGS sequence"/>
</dbReference>
<reference evidence="1 2" key="1">
    <citation type="submission" date="2022-01" db="EMBL/GenBank/DDBJ databases">
        <authorList>
            <person name="Xiong W."/>
            <person name="Schranz E."/>
        </authorList>
    </citation>
    <scope>NUCLEOTIDE SEQUENCE [LARGE SCALE GENOMIC DNA]</scope>
</reference>
<proteinExistence type="predicted"/>
<comment type="caution">
    <text evidence="1">The sequence shown here is derived from an EMBL/GenBank/DDBJ whole genome shotgun (WGS) entry which is preliminary data.</text>
</comment>